<dbReference type="Pfam" id="PF00535">
    <property type="entry name" value="Glycos_transf_2"/>
    <property type="match status" value="1"/>
</dbReference>
<sequence length="309" mass="35670">MTYSDPLVSIIIPVFNGSNFLQEAIDSALNQTYPNIEIIVVNDGSNDNQLTEKIALSYKNRIQYYYKENGGVGSALNFGINKMKGDYFSWLSHDDLYTPQKVESQMSILKNHEDKTLIVTGGYKVIDKFKNYQYDVNPISKYSKEKLEGSPLFALMRGAIHGCSTLIHKSHFQKVGVFRTDLPTTQDYDFFFRLLRGERIIFQEGLYVLSREHEEQGSKRIKSHVNECNQLWIGFLDNTSHEEKIKMSGSAFLFYKDTWVFLKTERPYYTKAVDYAKSRAIKEARQYQMLHGDGALNSEEAHFLSTFES</sequence>
<dbReference type="Gene3D" id="3.90.550.10">
    <property type="entry name" value="Spore Coat Polysaccharide Biosynthesis Protein SpsA, Chain A"/>
    <property type="match status" value="1"/>
</dbReference>
<dbReference type="PANTHER" id="PTHR22916">
    <property type="entry name" value="GLYCOSYLTRANSFERASE"/>
    <property type="match status" value="1"/>
</dbReference>
<dbReference type="Proteomes" id="UP000679992">
    <property type="component" value="Unassembled WGS sequence"/>
</dbReference>
<evidence type="ECO:0000313" key="3">
    <source>
        <dbReference type="EMBL" id="GIP51621.1"/>
    </source>
</evidence>
<evidence type="ECO:0000256" key="1">
    <source>
        <dbReference type="ARBA" id="ARBA00006739"/>
    </source>
</evidence>
<evidence type="ECO:0000259" key="2">
    <source>
        <dbReference type="Pfam" id="PF00535"/>
    </source>
</evidence>
<organism evidence="3 4">
    <name type="scientific">Paenibacillus vini</name>
    <dbReference type="NCBI Taxonomy" id="1476024"/>
    <lineage>
        <taxon>Bacteria</taxon>
        <taxon>Bacillati</taxon>
        <taxon>Bacillota</taxon>
        <taxon>Bacilli</taxon>
        <taxon>Bacillales</taxon>
        <taxon>Paenibacillaceae</taxon>
        <taxon>Paenibacillus</taxon>
    </lineage>
</organism>
<dbReference type="SUPFAM" id="SSF53448">
    <property type="entry name" value="Nucleotide-diphospho-sugar transferases"/>
    <property type="match status" value="1"/>
</dbReference>
<accession>A0ABQ4M6J7</accession>
<dbReference type="InterPro" id="IPR001173">
    <property type="entry name" value="Glyco_trans_2-like"/>
</dbReference>
<keyword evidence="4" id="KW-1185">Reference proteome</keyword>
<comment type="similarity">
    <text evidence="1">Belongs to the glycosyltransferase 2 family.</text>
</comment>
<dbReference type="PANTHER" id="PTHR22916:SF3">
    <property type="entry name" value="UDP-GLCNAC:BETAGAL BETA-1,3-N-ACETYLGLUCOSAMINYLTRANSFERASE-LIKE PROTEIN 1"/>
    <property type="match status" value="1"/>
</dbReference>
<dbReference type="RefSeq" id="WP_213653743.1">
    <property type="nucleotide sequence ID" value="NZ_BOSL01000001.1"/>
</dbReference>
<comment type="caution">
    <text evidence="3">The sequence shown here is derived from an EMBL/GenBank/DDBJ whole genome shotgun (WGS) entry which is preliminary data.</text>
</comment>
<dbReference type="EMBL" id="BOSL01000001">
    <property type="protein sequence ID" value="GIP51621.1"/>
    <property type="molecule type" value="Genomic_DNA"/>
</dbReference>
<proteinExistence type="inferred from homology"/>
<evidence type="ECO:0000313" key="4">
    <source>
        <dbReference type="Proteomes" id="UP000679992"/>
    </source>
</evidence>
<feature type="domain" description="Glycosyltransferase 2-like" evidence="2">
    <location>
        <begin position="9"/>
        <end position="153"/>
    </location>
</feature>
<protein>
    <submittedName>
        <fullName evidence="3">Glycosyltransferase</fullName>
    </submittedName>
</protein>
<reference evidence="3 4" key="1">
    <citation type="submission" date="2021-03" db="EMBL/GenBank/DDBJ databases">
        <title>Antimicrobial resistance genes in bacteria isolated from Japanese honey, and their potential for conferring macrolide and lincosamide resistance in the American foulbrood pathogen Paenibacillus larvae.</title>
        <authorList>
            <person name="Okamoto M."/>
            <person name="Kumagai M."/>
            <person name="Kanamori H."/>
            <person name="Takamatsu D."/>
        </authorList>
    </citation>
    <scope>NUCLEOTIDE SEQUENCE [LARGE SCALE GENOMIC DNA]</scope>
    <source>
        <strain evidence="3 4">J42TS3</strain>
    </source>
</reference>
<dbReference type="InterPro" id="IPR029044">
    <property type="entry name" value="Nucleotide-diphossugar_trans"/>
</dbReference>
<gene>
    <name evidence="3" type="ORF">J42TS3_06560</name>
</gene>
<name>A0ABQ4M6J7_9BACL</name>